<keyword evidence="3" id="KW-1185">Reference proteome</keyword>
<protein>
    <submittedName>
        <fullName evidence="2">Uncharacterized protein</fullName>
    </submittedName>
</protein>
<dbReference type="AlphaFoldDB" id="A0A9Q1ICM0"/>
<evidence type="ECO:0000313" key="2">
    <source>
        <dbReference type="EMBL" id="KAJ8334712.1"/>
    </source>
</evidence>
<gene>
    <name evidence="2" type="ORF">SKAU_G00403510</name>
</gene>
<dbReference type="Proteomes" id="UP001152622">
    <property type="component" value="Chromosome 21"/>
</dbReference>
<accession>A0A9Q1ICM0</accession>
<comment type="caution">
    <text evidence="2">The sequence shown here is derived from an EMBL/GenBank/DDBJ whole genome shotgun (WGS) entry which is preliminary data.</text>
</comment>
<proteinExistence type="predicted"/>
<evidence type="ECO:0000256" key="1">
    <source>
        <dbReference type="SAM" id="MobiDB-lite"/>
    </source>
</evidence>
<sequence length="275" mass="29537">MPGALLCLRWPGPTLYPVHLWVPTQVLRICFLPLEWAGTQASSRPAFPVYWDRGEEEHLQQDGGGGMGGDRSVVIRDRGERWCRMSSGTGEVSGWRMLILGGARVGALLVTQESSQVSERDRGASSQPDNGRRLPDLNFLFCPAPALRLPVPCTLSSPSFLFPNSFHHPPNTQTYHHPSEGQSAPRVGVESSEPLLLACEMLLSLSCCGPLSTSGNEAPWITGIADQRSKASGGGGHLALMYGNPSGPTFLGARARPGENYTNAPPLAQTVLSPD</sequence>
<evidence type="ECO:0000313" key="3">
    <source>
        <dbReference type="Proteomes" id="UP001152622"/>
    </source>
</evidence>
<reference evidence="2" key="1">
    <citation type="journal article" date="2023" name="Science">
        <title>Genome structures resolve the early diversification of teleost fishes.</title>
        <authorList>
            <person name="Parey E."/>
            <person name="Louis A."/>
            <person name="Montfort J."/>
            <person name="Bouchez O."/>
            <person name="Roques C."/>
            <person name="Iampietro C."/>
            <person name="Lluch J."/>
            <person name="Castinel A."/>
            <person name="Donnadieu C."/>
            <person name="Desvignes T."/>
            <person name="Floi Bucao C."/>
            <person name="Jouanno E."/>
            <person name="Wen M."/>
            <person name="Mejri S."/>
            <person name="Dirks R."/>
            <person name="Jansen H."/>
            <person name="Henkel C."/>
            <person name="Chen W.J."/>
            <person name="Zahm M."/>
            <person name="Cabau C."/>
            <person name="Klopp C."/>
            <person name="Thompson A.W."/>
            <person name="Robinson-Rechavi M."/>
            <person name="Braasch I."/>
            <person name="Lecointre G."/>
            <person name="Bobe J."/>
            <person name="Postlethwait J.H."/>
            <person name="Berthelot C."/>
            <person name="Roest Crollius H."/>
            <person name="Guiguen Y."/>
        </authorList>
    </citation>
    <scope>NUCLEOTIDE SEQUENCE</scope>
    <source>
        <strain evidence="2">WJC10195</strain>
    </source>
</reference>
<organism evidence="2 3">
    <name type="scientific">Synaphobranchus kaupii</name>
    <name type="common">Kaup's arrowtooth eel</name>
    <dbReference type="NCBI Taxonomy" id="118154"/>
    <lineage>
        <taxon>Eukaryota</taxon>
        <taxon>Metazoa</taxon>
        <taxon>Chordata</taxon>
        <taxon>Craniata</taxon>
        <taxon>Vertebrata</taxon>
        <taxon>Euteleostomi</taxon>
        <taxon>Actinopterygii</taxon>
        <taxon>Neopterygii</taxon>
        <taxon>Teleostei</taxon>
        <taxon>Anguilliformes</taxon>
        <taxon>Synaphobranchidae</taxon>
        <taxon>Synaphobranchus</taxon>
    </lineage>
</organism>
<dbReference type="EMBL" id="JAINUF010000021">
    <property type="protein sequence ID" value="KAJ8334712.1"/>
    <property type="molecule type" value="Genomic_DNA"/>
</dbReference>
<feature type="region of interest" description="Disordered" evidence="1">
    <location>
        <begin position="112"/>
        <end position="131"/>
    </location>
</feature>
<name>A0A9Q1ICM0_SYNKA</name>